<dbReference type="Proteomes" id="UP001058271">
    <property type="component" value="Chromosome"/>
</dbReference>
<name>A0ABY5Z6Q8_9ACTN</name>
<gene>
    <name evidence="1" type="ORF">Drose_05545</name>
</gene>
<dbReference type="RefSeq" id="WP_260727096.1">
    <property type="nucleotide sequence ID" value="NZ_BAAABS010000033.1"/>
</dbReference>
<organism evidence="1 2">
    <name type="scientific">Dactylosporangium roseum</name>
    <dbReference type="NCBI Taxonomy" id="47989"/>
    <lineage>
        <taxon>Bacteria</taxon>
        <taxon>Bacillati</taxon>
        <taxon>Actinomycetota</taxon>
        <taxon>Actinomycetes</taxon>
        <taxon>Micromonosporales</taxon>
        <taxon>Micromonosporaceae</taxon>
        <taxon>Dactylosporangium</taxon>
    </lineage>
</organism>
<protein>
    <submittedName>
        <fullName evidence="1">Uncharacterized protein</fullName>
    </submittedName>
</protein>
<reference evidence="1" key="1">
    <citation type="submission" date="2021-04" db="EMBL/GenBank/DDBJ databases">
        <title>Biosynthetic gene clusters of Dactylosporangioum roseum.</title>
        <authorList>
            <person name="Hartkoorn R.C."/>
            <person name="Beaudoing E."/>
            <person name="Hot D."/>
            <person name="Moureu S."/>
        </authorList>
    </citation>
    <scope>NUCLEOTIDE SEQUENCE</scope>
    <source>
        <strain evidence="1">NRRL B-16295</strain>
    </source>
</reference>
<dbReference type="EMBL" id="CP073721">
    <property type="protein sequence ID" value="UWZ37733.1"/>
    <property type="molecule type" value="Genomic_DNA"/>
</dbReference>
<accession>A0ABY5Z6Q8</accession>
<evidence type="ECO:0000313" key="2">
    <source>
        <dbReference type="Proteomes" id="UP001058271"/>
    </source>
</evidence>
<keyword evidence="2" id="KW-1185">Reference proteome</keyword>
<evidence type="ECO:0000313" key="1">
    <source>
        <dbReference type="EMBL" id="UWZ37733.1"/>
    </source>
</evidence>
<sequence length="76" mass="8823">MDERAQKLRRAVTRYRREQKRADDIKAKASDELKQAIREAYADGMKKADILRGIDHEWSRTWVDHAVGGVKKAAEQ</sequence>
<proteinExistence type="predicted"/>